<dbReference type="EMBL" id="VRMN01000019">
    <property type="protein sequence ID" value="KAA8490717.1"/>
    <property type="molecule type" value="Genomic_DNA"/>
</dbReference>
<name>A0A5J4YJR3_PORPP</name>
<sequence length="105" mass="12218">MFVLLNEHIVEPDVLMEYTCKRARKLVDFSVDHCECFPLDLDAFHRLDLSTAPILAEGVDEKIRKASAFAGCGSDFRRQKDQLDWYNRRTWSQHEARYCAHGSLL</sequence>
<keyword evidence="2" id="KW-1185">Reference proteome</keyword>
<comment type="caution">
    <text evidence="1">The sequence shown here is derived from an EMBL/GenBank/DDBJ whole genome shotgun (WGS) entry which is preliminary data.</text>
</comment>
<dbReference type="Proteomes" id="UP000324585">
    <property type="component" value="Unassembled WGS sequence"/>
</dbReference>
<gene>
    <name evidence="1" type="ORF">FVE85_4348</name>
</gene>
<organism evidence="1 2">
    <name type="scientific">Porphyridium purpureum</name>
    <name type="common">Red alga</name>
    <name type="synonym">Porphyridium cruentum</name>
    <dbReference type="NCBI Taxonomy" id="35688"/>
    <lineage>
        <taxon>Eukaryota</taxon>
        <taxon>Rhodophyta</taxon>
        <taxon>Bangiophyceae</taxon>
        <taxon>Porphyridiales</taxon>
        <taxon>Porphyridiaceae</taxon>
        <taxon>Porphyridium</taxon>
    </lineage>
</organism>
<dbReference type="AlphaFoldDB" id="A0A5J4YJR3"/>
<accession>A0A5J4YJR3</accession>
<evidence type="ECO:0000313" key="1">
    <source>
        <dbReference type="EMBL" id="KAA8490717.1"/>
    </source>
</evidence>
<proteinExistence type="predicted"/>
<reference evidence="2" key="1">
    <citation type="journal article" date="2019" name="Nat. Commun.">
        <title>Expansion of phycobilisome linker gene families in mesophilic red algae.</title>
        <authorList>
            <person name="Lee J."/>
            <person name="Kim D."/>
            <person name="Bhattacharya D."/>
            <person name="Yoon H.S."/>
        </authorList>
    </citation>
    <scope>NUCLEOTIDE SEQUENCE [LARGE SCALE GENOMIC DNA]</scope>
    <source>
        <strain evidence="2">CCMP 1328</strain>
    </source>
</reference>
<evidence type="ECO:0000313" key="2">
    <source>
        <dbReference type="Proteomes" id="UP000324585"/>
    </source>
</evidence>
<protein>
    <submittedName>
        <fullName evidence="1">Uncharacterized protein</fullName>
    </submittedName>
</protein>